<dbReference type="InterPro" id="IPR011009">
    <property type="entry name" value="Kinase-like_dom_sf"/>
</dbReference>
<evidence type="ECO:0000259" key="2">
    <source>
        <dbReference type="PROSITE" id="PS50011"/>
    </source>
</evidence>
<proteinExistence type="predicted"/>
<sequence>VIVKVIKQELMRKETVKEMMYEKPNAKHQRLKINDQLLIRTVRCLRLCSSPFIVRLFGAVVLSEPCLMVLEPASLIFSTYLETRGNLTELTKLDFCYQAALAVAYLHSLDFVVATRNFYIATRNFFYCSGKLKFGDFSIARRLKPDIQPLSTSDVSSVQIEKSGRSPTKSETKSV</sequence>
<feature type="compositionally biased region" description="Basic and acidic residues" evidence="1">
    <location>
        <begin position="162"/>
        <end position="175"/>
    </location>
</feature>
<feature type="non-terminal residue" evidence="3">
    <location>
        <position position="1"/>
    </location>
</feature>
<keyword evidence="4" id="KW-1185">Reference proteome</keyword>
<protein>
    <recommendedName>
        <fullName evidence="2">Protein kinase domain-containing protein</fullName>
    </recommendedName>
</protein>
<dbReference type="Pfam" id="PF07714">
    <property type="entry name" value="PK_Tyr_Ser-Thr"/>
    <property type="match status" value="1"/>
</dbReference>
<comment type="caution">
    <text evidence="3">The sequence shown here is derived from an EMBL/GenBank/DDBJ whole genome shotgun (WGS) entry which is preliminary data.</text>
</comment>
<feature type="non-terminal residue" evidence="3">
    <location>
        <position position="175"/>
    </location>
</feature>
<dbReference type="GO" id="GO:0004672">
    <property type="term" value="F:protein kinase activity"/>
    <property type="evidence" value="ECO:0007669"/>
    <property type="project" value="InterPro"/>
</dbReference>
<evidence type="ECO:0000313" key="4">
    <source>
        <dbReference type="Proteomes" id="UP001432322"/>
    </source>
</evidence>
<organism evidence="3 4">
    <name type="scientific">Pristionchus fissidentatus</name>
    <dbReference type="NCBI Taxonomy" id="1538716"/>
    <lineage>
        <taxon>Eukaryota</taxon>
        <taxon>Metazoa</taxon>
        <taxon>Ecdysozoa</taxon>
        <taxon>Nematoda</taxon>
        <taxon>Chromadorea</taxon>
        <taxon>Rhabditida</taxon>
        <taxon>Rhabditina</taxon>
        <taxon>Diplogasteromorpha</taxon>
        <taxon>Diplogasteroidea</taxon>
        <taxon>Neodiplogasteridae</taxon>
        <taxon>Pristionchus</taxon>
    </lineage>
</organism>
<dbReference type="Gene3D" id="1.10.510.10">
    <property type="entry name" value="Transferase(Phosphotransferase) domain 1"/>
    <property type="match status" value="1"/>
</dbReference>
<dbReference type="AlphaFoldDB" id="A0AAV5W4K9"/>
<accession>A0AAV5W4K9</accession>
<feature type="domain" description="Protein kinase" evidence="2">
    <location>
        <begin position="1"/>
        <end position="175"/>
    </location>
</feature>
<evidence type="ECO:0000313" key="3">
    <source>
        <dbReference type="EMBL" id="GMT26741.1"/>
    </source>
</evidence>
<dbReference type="InterPro" id="IPR001245">
    <property type="entry name" value="Ser-Thr/Tyr_kinase_cat_dom"/>
</dbReference>
<gene>
    <name evidence="3" type="ORF">PFISCL1PPCAC_18038</name>
</gene>
<name>A0AAV5W4K9_9BILA</name>
<reference evidence="3" key="1">
    <citation type="submission" date="2023-10" db="EMBL/GenBank/DDBJ databases">
        <title>Genome assembly of Pristionchus species.</title>
        <authorList>
            <person name="Yoshida K."/>
            <person name="Sommer R.J."/>
        </authorList>
    </citation>
    <scope>NUCLEOTIDE SEQUENCE</scope>
    <source>
        <strain evidence="3">RS5133</strain>
    </source>
</reference>
<dbReference type="Proteomes" id="UP001432322">
    <property type="component" value="Unassembled WGS sequence"/>
</dbReference>
<feature type="region of interest" description="Disordered" evidence="1">
    <location>
        <begin position="150"/>
        <end position="175"/>
    </location>
</feature>
<dbReference type="PROSITE" id="PS50011">
    <property type="entry name" value="PROTEIN_KINASE_DOM"/>
    <property type="match status" value="1"/>
</dbReference>
<dbReference type="InterPro" id="IPR000719">
    <property type="entry name" value="Prot_kinase_dom"/>
</dbReference>
<evidence type="ECO:0000256" key="1">
    <source>
        <dbReference type="SAM" id="MobiDB-lite"/>
    </source>
</evidence>
<feature type="compositionally biased region" description="Polar residues" evidence="1">
    <location>
        <begin position="150"/>
        <end position="161"/>
    </location>
</feature>
<dbReference type="GO" id="GO:0005524">
    <property type="term" value="F:ATP binding"/>
    <property type="evidence" value="ECO:0007669"/>
    <property type="project" value="InterPro"/>
</dbReference>
<dbReference type="EMBL" id="BTSY01000005">
    <property type="protein sequence ID" value="GMT26741.1"/>
    <property type="molecule type" value="Genomic_DNA"/>
</dbReference>
<dbReference type="SUPFAM" id="SSF56112">
    <property type="entry name" value="Protein kinase-like (PK-like)"/>
    <property type="match status" value="1"/>
</dbReference>